<dbReference type="RefSeq" id="WP_172596419.1">
    <property type="nucleotide sequence ID" value="NZ_AP019367.1"/>
</dbReference>
<evidence type="ECO:0000313" key="5">
    <source>
        <dbReference type="Proteomes" id="UP000273154"/>
    </source>
</evidence>
<dbReference type="EMBL" id="AP019367">
    <property type="protein sequence ID" value="BBH50941.1"/>
    <property type="molecule type" value="Genomic_DNA"/>
</dbReference>
<keyword evidence="2" id="KW-0812">Transmembrane</keyword>
<feature type="compositionally biased region" description="Polar residues" evidence="1">
    <location>
        <begin position="43"/>
        <end position="63"/>
    </location>
</feature>
<dbReference type="Pfam" id="PF13308">
    <property type="entry name" value="YARHG"/>
    <property type="match status" value="1"/>
</dbReference>
<name>A0A3G9JZJ9_9ACTN</name>
<evidence type="ECO:0000313" key="4">
    <source>
        <dbReference type="EMBL" id="BBH50941.1"/>
    </source>
</evidence>
<feature type="compositionally biased region" description="Low complexity" evidence="1">
    <location>
        <begin position="172"/>
        <end position="182"/>
    </location>
</feature>
<accession>A0A3G9JZJ9</accession>
<protein>
    <recommendedName>
        <fullName evidence="3">YARHG domain-containing protein</fullName>
    </recommendedName>
</protein>
<gene>
    <name evidence="4" type="ORF">Pcatena_15280</name>
</gene>
<dbReference type="PANTHER" id="PTHR40038:SF1">
    <property type="entry name" value="MEMBRANE-ASSOCIATED PROTEIN TCAA"/>
    <property type="match status" value="1"/>
</dbReference>
<feature type="transmembrane region" description="Helical" evidence="2">
    <location>
        <begin position="107"/>
        <end position="128"/>
    </location>
</feature>
<dbReference type="InterPro" id="IPR026870">
    <property type="entry name" value="Zinc_ribbon_dom"/>
</dbReference>
<dbReference type="PANTHER" id="PTHR40038">
    <property type="entry name" value="MEMBRANE-ASSOCIATED PROTEIN TCAA"/>
    <property type="match status" value="1"/>
</dbReference>
<evidence type="ECO:0000256" key="2">
    <source>
        <dbReference type="SAM" id="Phobius"/>
    </source>
</evidence>
<proteinExistence type="predicted"/>
<evidence type="ECO:0000259" key="3">
    <source>
        <dbReference type="SMART" id="SM01324"/>
    </source>
</evidence>
<keyword evidence="2" id="KW-0472">Membrane</keyword>
<keyword evidence="5" id="KW-1185">Reference proteome</keyword>
<evidence type="ECO:0000256" key="1">
    <source>
        <dbReference type="SAM" id="MobiDB-lite"/>
    </source>
</evidence>
<sequence>MFCTKCGAQLPDGSKFCTKCGTPTDVVASETTVMPTAGETHVMSGQPTQAVPQTGQPMPQATQVAPRPVSPQAPYGAAPQQPVYSSVPQQPAYGQGGQGNGGSRRGVVVGVVVAIIAAAIAAVAFIMVDPMGLFGAKTGRDAATTAASSPAASSTSAADTSVASTSAASTSAASSSAASTSAQTHTPAPRGASSDYVIPDSDCTSYTADDIKAMNLSVDELWYARNEIYARHGRKFQNETLQAYFNSKPWYTPEYSPDEFDDSVQLSSVERANAAAIKSVEQSMGSNHL</sequence>
<keyword evidence="2" id="KW-1133">Transmembrane helix</keyword>
<dbReference type="Pfam" id="PF13240">
    <property type="entry name" value="Zn_Ribbon_1"/>
    <property type="match status" value="1"/>
</dbReference>
<reference evidence="5" key="1">
    <citation type="submission" date="2018-11" db="EMBL/GenBank/DDBJ databases">
        <title>Comparative genomics of Parolsenella catena and Libanicoccus massiliensis: Reclassification of Libanicoccus massiliensis as Parolsenella massiliensis comb. nov.</title>
        <authorList>
            <person name="Sakamoto M."/>
            <person name="Ikeyama N."/>
            <person name="Murakami T."/>
            <person name="Mori H."/>
            <person name="Yuki M."/>
            <person name="Ohkuma M."/>
        </authorList>
    </citation>
    <scope>NUCLEOTIDE SEQUENCE [LARGE SCALE GENOMIC DNA]</scope>
    <source>
        <strain evidence="5">JCM 31932</strain>
    </source>
</reference>
<feature type="region of interest" description="Disordered" evidence="1">
    <location>
        <begin position="41"/>
        <end position="102"/>
    </location>
</feature>
<organism evidence="4 5">
    <name type="scientific">Parolsenella catena</name>
    <dbReference type="NCBI Taxonomy" id="2003188"/>
    <lineage>
        <taxon>Bacteria</taxon>
        <taxon>Bacillati</taxon>
        <taxon>Actinomycetota</taxon>
        <taxon>Coriobacteriia</taxon>
        <taxon>Coriobacteriales</taxon>
        <taxon>Atopobiaceae</taxon>
        <taxon>Parolsenella</taxon>
    </lineage>
</organism>
<dbReference type="SMART" id="SM01324">
    <property type="entry name" value="YARHG"/>
    <property type="match status" value="1"/>
</dbReference>
<dbReference type="Proteomes" id="UP000273154">
    <property type="component" value="Chromosome"/>
</dbReference>
<feature type="compositionally biased region" description="Low complexity" evidence="1">
    <location>
        <begin position="72"/>
        <end position="91"/>
    </location>
</feature>
<feature type="domain" description="YARHG" evidence="3">
    <location>
        <begin position="194"/>
        <end position="282"/>
    </location>
</feature>
<dbReference type="AlphaFoldDB" id="A0A3G9JZJ9"/>
<dbReference type="InterPro" id="IPR038434">
    <property type="entry name" value="YARHG_sf"/>
</dbReference>
<dbReference type="GeneID" id="88849668"/>
<dbReference type="KEGG" id="pcat:Pcatena_15280"/>
<feature type="region of interest" description="Disordered" evidence="1">
    <location>
        <begin position="172"/>
        <end position="196"/>
    </location>
</feature>
<dbReference type="Gene3D" id="1.20.58.1690">
    <property type="match status" value="1"/>
</dbReference>
<dbReference type="InterPro" id="IPR025582">
    <property type="entry name" value="YARHG_dom"/>
</dbReference>